<proteinExistence type="predicted"/>
<name>A0A9P9KW72_FUSRE</name>
<dbReference type="Proteomes" id="UP000720189">
    <property type="component" value="Unassembled WGS sequence"/>
</dbReference>
<evidence type="ECO:0000313" key="1">
    <source>
        <dbReference type="EMBL" id="KAH7269728.1"/>
    </source>
</evidence>
<dbReference type="AlphaFoldDB" id="A0A9P9KW72"/>
<keyword evidence="2" id="KW-1185">Reference proteome</keyword>
<dbReference type="RefSeq" id="XP_046056496.1">
    <property type="nucleotide sequence ID" value="XM_046191215.1"/>
</dbReference>
<dbReference type="GeneID" id="70221169"/>
<protein>
    <submittedName>
        <fullName evidence="1">Uncharacterized protein</fullName>
    </submittedName>
</protein>
<evidence type="ECO:0000313" key="2">
    <source>
        <dbReference type="Proteomes" id="UP000720189"/>
    </source>
</evidence>
<comment type="caution">
    <text evidence="1">The sequence shown here is derived from an EMBL/GenBank/DDBJ whole genome shotgun (WGS) entry which is preliminary data.</text>
</comment>
<sequence length="62" mass="7124">MQPDSLFGALPWYGVDHQGLYEPALLVRVSTYQRGFVICSDTPIRTTRTVGTQKWEEQPNRL</sequence>
<dbReference type="EMBL" id="JAGMUX010000001">
    <property type="protein sequence ID" value="KAH7269728.1"/>
    <property type="molecule type" value="Genomic_DNA"/>
</dbReference>
<accession>A0A9P9KW72</accession>
<gene>
    <name evidence="1" type="ORF">BKA55DRAFT_549463</name>
</gene>
<organism evidence="1 2">
    <name type="scientific">Fusarium redolens</name>
    <dbReference type="NCBI Taxonomy" id="48865"/>
    <lineage>
        <taxon>Eukaryota</taxon>
        <taxon>Fungi</taxon>
        <taxon>Dikarya</taxon>
        <taxon>Ascomycota</taxon>
        <taxon>Pezizomycotina</taxon>
        <taxon>Sordariomycetes</taxon>
        <taxon>Hypocreomycetidae</taxon>
        <taxon>Hypocreales</taxon>
        <taxon>Nectriaceae</taxon>
        <taxon>Fusarium</taxon>
        <taxon>Fusarium redolens species complex</taxon>
    </lineage>
</organism>
<reference evidence="1" key="1">
    <citation type="journal article" date="2021" name="Nat. Commun.">
        <title>Genetic determinants of endophytism in the Arabidopsis root mycobiome.</title>
        <authorList>
            <person name="Mesny F."/>
            <person name="Miyauchi S."/>
            <person name="Thiergart T."/>
            <person name="Pickel B."/>
            <person name="Atanasova L."/>
            <person name="Karlsson M."/>
            <person name="Huettel B."/>
            <person name="Barry K.W."/>
            <person name="Haridas S."/>
            <person name="Chen C."/>
            <person name="Bauer D."/>
            <person name="Andreopoulos W."/>
            <person name="Pangilinan J."/>
            <person name="LaButti K."/>
            <person name="Riley R."/>
            <person name="Lipzen A."/>
            <person name="Clum A."/>
            <person name="Drula E."/>
            <person name="Henrissat B."/>
            <person name="Kohler A."/>
            <person name="Grigoriev I.V."/>
            <person name="Martin F.M."/>
            <person name="Hacquard S."/>
        </authorList>
    </citation>
    <scope>NUCLEOTIDE SEQUENCE</scope>
    <source>
        <strain evidence="1">MPI-CAGE-AT-0023</strain>
    </source>
</reference>